<evidence type="ECO:0000256" key="1">
    <source>
        <dbReference type="SAM" id="Coils"/>
    </source>
</evidence>
<feature type="coiled-coil region" evidence="1">
    <location>
        <begin position="193"/>
        <end position="220"/>
    </location>
</feature>
<proteinExistence type="predicted"/>
<comment type="caution">
    <text evidence="3">The sequence shown here is derived from an EMBL/GenBank/DDBJ whole genome shotgun (WGS) entry which is preliminary data.</text>
</comment>
<feature type="region of interest" description="Disordered" evidence="2">
    <location>
        <begin position="92"/>
        <end position="157"/>
    </location>
</feature>
<organism evidence="3 4">
    <name type="scientific">Merluccius polli</name>
    <name type="common">Benguela hake</name>
    <name type="synonym">Merluccius cadenati</name>
    <dbReference type="NCBI Taxonomy" id="89951"/>
    <lineage>
        <taxon>Eukaryota</taxon>
        <taxon>Metazoa</taxon>
        <taxon>Chordata</taxon>
        <taxon>Craniata</taxon>
        <taxon>Vertebrata</taxon>
        <taxon>Euteleostomi</taxon>
        <taxon>Actinopterygii</taxon>
        <taxon>Neopterygii</taxon>
        <taxon>Teleostei</taxon>
        <taxon>Neoteleostei</taxon>
        <taxon>Acanthomorphata</taxon>
        <taxon>Zeiogadaria</taxon>
        <taxon>Gadariae</taxon>
        <taxon>Gadiformes</taxon>
        <taxon>Gadoidei</taxon>
        <taxon>Merlucciidae</taxon>
        <taxon>Merluccius</taxon>
    </lineage>
</organism>
<evidence type="ECO:0000256" key="2">
    <source>
        <dbReference type="SAM" id="MobiDB-lite"/>
    </source>
</evidence>
<keyword evidence="4" id="KW-1185">Reference proteome</keyword>
<dbReference type="EMBL" id="JAOPHQ010004268">
    <property type="protein sequence ID" value="KAK0140171.1"/>
    <property type="molecule type" value="Genomic_DNA"/>
</dbReference>
<name>A0AA47MHH9_MERPO</name>
<evidence type="ECO:0008006" key="5">
    <source>
        <dbReference type="Google" id="ProtNLM"/>
    </source>
</evidence>
<accession>A0AA47MHH9</accession>
<dbReference type="PANTHER" id="PTHR34153">
    <property type="entry name" value="SI:CH211-262H13.3-RELATED-RELATED"/>
    <property type="match status" value="1"/>
</dbReference>
<sequence length="435" mass="49015">MAQVWKVVEFRDKSTAIVPSSWLEEAGESWNCFWPPSSYDYFRLQKAVAHHLPPGAAWDVHSDVRVLVSCATYVKAKDYLKKSLECLTSDIQSEAEDPTRRKKRPNSRYRQEPAGRVQTTRGPPQHFFEGVDTDDEAPPPPRKTARPSVAVGPESESEWLFGPLTTQRALSTGSQTPELLNIDMGISKVLELLSKVLEENKSIKAEITNLRSEVRALRREMVRPVAPEASPSSIKLPLSTMEEFKLAEAAMRETPCEKQKMIITFSLIGGHTAEEAVRRMLQSGLTNNLARRFNWAGKGFKEAFKNTVLSDVMFAALQKQLPGTTHMVYSGTLKKWLKYAPEREGGGGRRTNERDQVGLMCACSSRLVHTTSVNGWISSTLHGAPSMHAFWVRPFFRLRGWRQKLRNVFREATDPSANQIAVMLYTLACRYLDSV</sequence>
<gene>
    <name evidence="3" type="ORF">N1851_022925</name>
</gene>
<keyword evidence="1" id="KW-0175">Coiled coil</keyword>
<protein>
    <recommendedName>
        <fullName evidence="5">DUF4806 domain-containing protein</fullName>
    </recommendedName>
</protein>
<dbReference type="AlphaFoldDB" id="A0AA47MHH9"/>
<dbReference type="PANTHER" id="PTHR34153:SF2">
    <property type="entry name" value="SI:CH211-262H13.3-RELATED"/>
    <property type="match status" value="1"/>
</dbReference>
<evidence type="ECO:0000313" key="4">
    <source>
        <dbReference type="Proteomes" id="UP001174136"/>
    </source>
</evidence>
<reference evidence="3" key="1">
    <citation type="journal article" date="2023" name="Front. Mar. Sci.">
        <title>A new Merluccius polli reference genome to investigate the effects of global change in West African waters.</title>
        <authorList>
            <person name="Mateo J.L."/>
            <person name="Blanco-Fernandez C."/>
            <person name="Garcia-Vazquez E."/>
            <person name="Machado-Schiaffino G."/>
        </authorList>
    </citation>
    <scope>NUCLEOTIDE SEQUENCE</scope>
    <source>
        <strain evidence="3">C29</strain>
        <tissue evidence="3">Fin</tissue>
    </source>
</reference>
<evidence type="ECO:0000313" key="3">
    <source>
        <dbReference type="EMBL" id="KAK0140171.1"/>
    </source>
</evidence>
<dbReference type="Proteomes" id="UP001174136">
    <property type="component" value="Unassembled WGS sequence"/>
</dbReference>